<accession>A0A2N0QLB3</accession>
<protein>
    <submittedName>
        <fullName evidence="1">Uncharacterized protein</fullName>
    </submittedName>
</protein>
<dbReference type="Proteomes" id="UP000232688">
    <property type="component" value="Unassembled WGS sequence"/>
</dbReference>
<feature type="non-terminal residue" evidence="1">
    <location>
        <position position="56"/>
    </location>
</feature>
<evidence type="ECO:0000313" key="1">
    <source>
        <dbReference type="EMBL" id="PKC51844.1"/>
    </source>
</evidence>
<reference evidence="1 2" key="1">
    <citation type="submission" date="2017-10" db="EMBL/GenBank/DDBJ databases">
        <title>Extensive intraspecific genome diversity in a model arbuscular mycorrhizal fungus.</title>
        <authorList>
            <person name="Chen E.C.H."/>
            <person name="Morin E."/>
            <person name="Baudet D."/>
            <person name="Noel J."/>
            <person name="Ndikumana S."/>
            <person name="Charron P."/>
            <person name="St-Onge C."/>
            <person name="Giorgi J."/>
            <person name="Grigoriev I.V."/>
            <person name="Roux C."/>
            <person name="Martin F.M."/>
            <person name="Corradi N."/>
        </authorList>
    </citation>
    <scope>NUCLEOTIDE SEQUENCE [LARGE SCALE GENOMIC DNA]</scope>
    <source>
        <strain evidence="1 2">A1</strain>
    </source>
</reference>
<gene>
    <name evidence="1" type="ORF">RhiirA1_482860</name>
</gene>
<name>A0A2N0QLB3_9GLOM</name>
<comment type="caution">
    <text evidence="1">The sequence shown here is derived from an EMBL/GenBank/DDBJ whole genome shotgun (WGS) entry which is preliminary data.</text>
</comment>
<dbReference type="VEuPathDB" id="FungiDB:RhiirA1_482860"/>
<reference evidence="1 2" key="2">
    <citation type="submission" date="2017-10" db="EMBL/GenBank/DDBJ databases">
        <title>Genome analyses suggest a sexual origin of heterokaryosis in a supposedly ancient asexual fungus.</title>
        <authorList>
            <person name="Corradi N."/>
            <person name="Sedzielewska K."/>
            <person name="Noel J."/>
            <person name="Charron P."/>
            <person name="Farinelli L."/>
            <person name="Marton T."/>
            <person name="Kruger M."/>
            <person name="Pelin A."/>
            <person name="Brachmann A."/>
            <person name="Corradi N."/>
        </authorList>
    </citation>
    <scope>NUCLEOTIDE SEQUENCE [LARGE SCALE GENOMIC DNA]</scope>
    <source>
        <strain evidence="1 2">A1</strain>
    </source>
</reference>
<evidence type="ECO:0000313" key="2">
    <source>
        <dbReference type="Proteomes" id="UP000232688"/>
    </source>
</evidence>
<organism evidence="1 2">
    <name type="scientific">Rhizophagus irregularis</name>
    <dbReference type="NCBI Taxonomy" id="588596"/>
    <lineage>
        <taxon>Eukaryota</taxon>
        <taxon>Fungi</taxon>
        <taxon>Fungi incertae sedis</taxon>
        <taxon>Mucoromycota</taxon>
        <taxon>Glomeromycotina</taxon>
        <taxon>Glomeromycetes</taxon>
        <taxon>Glomerales</taxon>
        <taxon>Glomeraceae</taxon>
        <taxon>Rhizophagus</taxon>
    </lineage>
</organism>
<dbReference type="EMBL" id="LLXH01006890">
    <property type="protein sequence ID" value="PKC51844.1"/>
    <property type="molecule type" value="Genomic_DNA"/>
</dbReference>
<proteinExistence type="predicted"/>
<dbReference type="AlphaFoldDB" id="A0A2N0QLB3"/>
<sequence>MERFNKILAVSSLTGVLLFSTTGVSAAIFKDVNENFWGTNEIDFLFEEKIVGGYQN</sequence>